<feature type="region of interest" description="Disordered" evidence="1">
    <location>
        <begin position="63"/>
        <end position="114"/>
    </location>
</feature>
<dbReference type="Proteomes" id="UP000593564">
    <property type="component" value="Unassembled WGS sequence"/>
</dbReference>
<dbReference type="GO" id="GO:0007095">
    <property type="term" value="P:mitotic G2 DNA damage checkpoint signaling"/>
    <property type="evidence" value="ECO:0007669"/>
    <property type="project" value="TreeGrafter"/>
</dbReference>
<reference evidence="3" key="1">
    <citation type="journal article" date="2020" name="Nat. Commun.">
        <title>Genome assembly of wild tea tree DASZ reveals pedigree and selection history of tea varieties.</title>
        <authorList>
            <person name="Zhang W."/>
            <person name="Zhang Y."/>
            <person name="Qiu H."/>
            <person name="Guo Y."/>
            <person name="Wan H."/>
            <person name="Zhang X."/>
            <person name="Scossa F."/>
            <person name="Alseekh S."/>
            <person name="Zhang Q."/>
            <person name="Wang P."/>
            <person name="Xu L."/>
            <person name="Schmidt M.H."/>
            <person name="Jia X."/>
            <person name="Li D."/>
            <person name="Zhu A."/>
            <person name="Guo F."/>
            <person name="Chen W."/>
            <person name="Ni D."/>
            <person name="Usadel B."/>
            <person name="Fernie A.R."/>
            <person name="Wen W."/>
        </authorList>
    </citation>
    <scope>NUCLEOTIDE SEQUENCE [LARGE SCALE GENOMIC DNA]</scope>
    <source>
        <strain evidence="3">cv. G240</strain>
    </source>
</reference>
<dbReference type="PANTHER" id="PTHR15863:SF2">
    <property type="entry name" value="MRN COMPLEX-INTERACTING PROTEIN"/>
    <property type="match status" value="1"/>
</dbReference>
<dbReference type="GO" id="GO:0005634">
    <property type="term" value="C:nucleus"/>
    <property type="evidence" value="ECO:0007669"/>
    <property type="project" value="TreeGrafter"/>
</dbReference>
<name>A0A7J7HQX9_CAMSI</name>
<dbReference type="AlphaFoldDB" id="A0A7J7HQX9"/>
<dbReference type="EMBL" id="JACBKZ010000003">
    <property type="protein sequence ID" value="KAF5955260.1"/>
    <property type="molecule type" value="Genomic_DNA"/>
</dbReference>
<comment type="caution">
    <text evidence="2">The sequence shown here is derived from an EMBL/GenBank/DDBJ whole genome shotgun (WGS) entry which is preliminary data.</text>
</comment>
<dbReference type="InterPro" id="IPR032739">
    <property type="entry name" value="MRNIP"/>
</dbReference>
<keyword evidence="3" id="KW-1185">Reference proteome</keyword>
<accession>A0A7J7HQX9</accession>
<organism evidence="2 3">
    <name type="scientific">Camellia sinensis</name>
    <name type="common">Tea plant</name>
    <name type="synonym">Thea sinensis</name>
    <dbReference type="NCBI Taxonomy" id="4442"/>
    <lineage>
        <taxon>Eukaryota</taxon>
        <taxon>Viridiplantae</taxon>
        <taxon>Streptophyta</taxon>
        <taxon>Embryophyta</taxon>
        <taxon>Tracheophyta</taxon>
        <taxon>Spermatophyta</taxon>
        <taxon>Magnoliopsida</taxon>
        <taxon>eudicotyledons</taxon>
        <taxon>Gunneridae</taxon>
        <taxon>Pentapetalae</taxon>
        <taxon>asterids</taxon>
        <taxon>Ericales</taxon>
        <taxon>Theaceae</taxon>
        <taxon>Camellia</taxon>
    </lineage>
</organism>
<dbReference type="PANTHER" id="PTHR15863">
    <property type="entry name" value="MRN COMPLEX-INTERACTING PROTEIN"/>
    <property type="match status" value="1"/>
</dbReference>
<dbReference type="GO" id="GO:0003682">
    <property type="term" value="F:chromatin binding"/>
    <property type="evidence" value="ECO:0007669"/>
    <property type="project" value="TreeGrafter"/>
</dbReference>
<protein>
    <submittedName>
        <fullName evidence="2">Uncharacterized protein</fullName>
    </submittedName>
</protein>
<evidence type="ECO:0000313" key="3">
    <source>
        <dbReference type="Proteomes" id="UP000593564"/>
    </source>
</evidence>
<evidence type="ECO:0000256" key="1">
    <source>
        <dbReference type="SAM" id="MobiDB-lite"/>
    </source>
</evidence>
<gene>
    <name evidence="2" type="ORF">HYC85_008116</name>
</gene>
<evidence type="ECO:0000313" key="2">
    <source>
        <dbReference type="EMBL" id="KAF5955260.1"/>
    </source>
</evidence>
<proteinExistence type="predicted"/>
<reference evidence="2 3" key="2">
    <citation type="submission" date="2020-07" db="EMBL/GenBank/DDBJ databases">
        <title>Genome assembly of wild tea tree DASZ reveals pedigree and selection history of tea varieties.</title>
        <authorList>
            <person name="Zhang W."/>
        </authorList>
    </citation>
    <scope>NUCLEOTIDE SEQUENCE [LARGE SCALE GENOMIC DNA]</scope>
    <source>
        <strain evidence="3">cv. G240</strain>
        <tissue evidence="2">Leaf</tissue>
    </source>
</reference>
<feature type="compositionally biased region" description="Low complexity" evidence="1">
    <location>
        <begin position="102"/>
        <end position="114"/>
    </location>
</feature>
<sequence>MSTIFIALQCFQCSTMQANLSLSLSLSLGIRVFDRQVKQKKKSSNKWTCVVCNQKAISAEGVRSSFHGQRRPQIRPDLQHVPPIRPTTMPRRNPSSITRTFQQSASEQSQQHED</sequence>